<dbReference type="EMBL" id="LAZR01003599">
    <property type="protein sequence ID" value="KKN16597.1"/>
    <property type="molecule type" value="Genomic_DNA"/>
</dbReference>
<proteinExistence type="predicted"/>
<accession>A0A0F9NWV6</accession>
<protein>
    <submittedName>
        <fullName evidence="1">Uncharacterized protein</fullName>
    </submittedName>
</protein>
<evidence type="ECO:0000313" key="1">
    <source>
        <dbReference type="EMBL" id="KKN16597.1"/>
    </source>
</evidence>
<organism evidence="1">
    <name type="scientific">marine sediment metagenome</name>
    <dbReference type="NCBI Taxonomy" id="412755"/>
    <lineage>
        <taxon>unclassified sequences</taxon>
        <taxon>metagenomes</taxon>
        <taxon>ecological metagenomes</taxon>
    </lineage>
</organism>
<dbReference type="AlphaFoldDB" id="A0A0F9NWV6"/>
<gene>
    <name evidence="1" type="ORF">LCGC14_0974370</name>
</gene>
<comment type="caution">
    <text evidence="1">The sequence shown here is derived from an EMBL/GenBank/DDBJ whole genome shotgun (WGS) entry which is preliminary data.</text>
</comment>
<sequence>MISPEIGVWNDWKWKCEEAMPDLLVSTDVIAALRERSEPRIPNPVYGHASFSLDEMRWLPSGTILGCTERGRDFMREVEEAGARKRENGKEWMWRSLYGAMTSRRSGGR</sequence>
<reference evidence="1" key="1">
    <citation type="journal article" date="2015" name="Nature">
        <title>Complex archaea that bridge the gap between prokaryotes and eukaryotes.</title>
        <authorList>
            <person name="Spang A."/>
            <person name="Saw J.H."/>
            <person name="Jorgensen S.L."/>
            <person name="Zaremba-Niedzwiedzka K."/>
            <person name="Martijn J."/>
            <person name="Lind A.E."/>
            <person name="van Eijk R."/>
            <person name="Schleper C."/>
            <person name="Guy L."/>
            <person name="Ettema T.J."/>
        </authorList>
    </citation>
    <scope>NUCLEOTIDE SEQUENCE</scope>
</reference>
<name>A0A0F9NWV6_9ZZZZ</name>